<dbReference type="Gene3D" id="1.20.5.1230">
    <property type="entry name" value="Apolipoprotein A-I"/>
    <property type="match status" value="1"/>
</dbReference>
<evidence type="ECO:0000256" key="1">
    <source>
        <dbReference type="ARBA" id="ARBA00023157"/>
    </source>
</evidence>
<keyword evidence="5" id="KW-1185">Reference proteome</keyword>
<dbReference type="InterPro" id="IPR050373">
    <property type="entry name" value="Fibrinogen_C-term_domain"/>
</dbReference>
<dbReference type="OrthoDB" id="6345539at2759"/>
<dbReference type="AlphaFoldDB" id="A0A3S1BUE7"/>
<feature type="coiled-coil region" evidence="2">
    <location>
        <begin position="52"/>
        <end position="83"/>
    </location>
</feature>
<feature type="domain" description="Fibrinogen C-terminal" evidence="3">
    <location>
        <begin position="230"/>
        <end position="446"/>
    </location>
</feature>
<keyword evidence="2" id="KW-0175">Coiled coil</keyword>
<accession>A0A3S1BUE7</accession>
<sequence>MSSKLENLEDEMRLLKDGIRHDSASFAKDLSSKTERLEDKIQHVGKDLDTQTDRLEDKIESLEKGLNKKITRLEDKMESLITRLGDKIESLASHRTGGKASESTSCQNGTAEEIQRQINTEIRNIAGNISNIKDDIALAGTNLGNIINTKFLKINHTIESYLNNSQRQINNTALAKIVTTGLDSLESSIYEKFQEISHYTNLSYTETRSLLNAQRTSKNTSLGTEIKFALTDLLQPKDCYKGMSAAVSLASSPYAVIQPSQKNNLTVPVLCDTFTDGGGWIVFQRRATGDVDFYRDWQEYKQGFGSLDTDFWLGNENIHAITGSGVYELRIDMIYNGNFAFAHYDRFSVGNEMSNYVLNVAHYDGTAGESFILKHHGMPFTTYDRDNDSWGKQCAVEYAGAWWYNSCHLANLNGRWGAGANKGPRWSALSGENAVSFSEMKLRRVI</sequence>
<dbReference type="Proteomes" id="UP000271974">
    <property type="component" value="Unassembled WGS sequence"/>
</dbReference>
<dbReference type="PANTHER" id="PTHR19143">
    <property type="entry name" value="FIBRINOGEN/TENASCIN/ANGIOPOEITIN"/>
    <property type="match status" value="1"/>
</dbReference>
<dbReference type="STRING" id="188477.A0A3S1BUE7"/>
<dbReference type="EMBL" id="RQTK01000005">
    <property type="protein sequence ID" value="RUS91840.1"/>
    <property type="molecule type" value="Genomic_DNA"/>
</dbReference>
<dbReference type="PANTHER" id="PTHR19143:SF444">
    <property type="entry name" value="PROTEIN SCABROUS"/>
    <property type="match status" value="1"/>
</dbReference>
<dbReference type="PROSITE" id="PS51406">
    <property type="entry name" value="FIBRINOGEN_C_2"/>
    <property type="match status" value="1"/>
</dbReference>
<dbReference type="InterPro" id="IPR014716">
    <property type="entry name" value="Fibrinogen_a/b/g_C_1"/>
</dbReference>
<dbReference type="SUPFAM" id="SSF56496">
    <property type="entry name" value="Fibrinogen C-terminal domain-like"/>
    <property type="match status" value="1"/>
</dbReference>
<dbReference type="InterPro" id="IPR002181">
    <property type="entry name" value="Fibrinogen_a/b/g_C_dom"/>
</dbReference>
<organism evidence="4 5">
    <name type="scientific">Elysia chlorotica</name>
    <name type="common">Eastern emerald elysia</name>
    <name type="synonym">Sea slug</name>
    <dbReference type="NCBI Taxonomy" id="188477"/>
    <lineage>
        <taxon>Eukaryota</taxon>
        <taxon>Metazoa</taxon>
        <taxon>Spiralia</taxon>
        <taxon>Lophotrochozoa</taxon>
        <taxon>Mollusca</taxon>
        <taxon>Gastropoda</taxon>
        <taxon>Heterobranchia</taxon>
        <taxon>Euthyneura</taxon>
        <taxon>Panpulmonata</taxon>
        <taxon>Sacoglossa</taxon>
        <taxon>Placobranchoidea</taxon>
        <taxon>Plakobranchidae</taxon>
        <taxon>Elysia</taxon>
    </lineage>
</organism>
<dbReference type="Pfam" id="PF00147">
    <property type="entry name" value="Fibrinogen_C"/>
    <property type="match status" value="1"/>
</dbReference>
<dbReference type="SMART" id="SM00186">
    <property type="entry name" value="FBG"/>
    <property type="match status" value="1"/>
</dbReference>
<protein>
    <recommendedName>
        <fullName evidence="3">Fibrinogen C-terminal domain-containing protein</fullName>
    </recommendedName>
</protein>
<evidence type="ECO:0000256" key="2">
    <source>
        <dbReference type="SAM" id="Coils"/>
    </source>
</evidence>
<dbReference type="InterPro" id="IPR020837">
    <property type="entry name" value="Fibrinogen_CS"/>
</dbReference>
<reference evidence="4 5" key="1">
    <citation type="submission" date="2019-01" db="EMBL/GenBank/DDBJ databases">
        <title>A draft genome assembly of the solar-powered sea slug Elysia chlorotica.</title>
        <authorList>
            <person name="Cai H."/>
            <person name="Li Q."/>
            <person name="Fang X."/>
            <person name="Li J."/>
            <person name="Curtis N.E."/>
            <person name="Altenburger A."/>
            <person name="Shibata T."/>
            <person name="Feng M."/>
            <person name="Maeda T."/>
            <person name="Schwartz J.A."/>
            <person name="Shigenobu S."/>
            <person name="Lundholm N."/>
            <person name="Nishiyama T."/>
            <person name="Yang H."/>
            <person name="Hasebe M."/>
            <person name="Li S."/>
            <person name="Pierce S.K."/>
            <person name="Wang J."/>
        </authorList>
    </citation>
    <scope>NUCLEOTIDE SEQUENCE [LARGE SCALE GENOMIC DNA]</scope>
    <source>
        <strain evidence="4">EC2010</strain>
        <tissue evidence="4">Whole organism of an adult</tissue>
    </source>
</reference>
<dbReference type="PROSITE" id="PS00514">
    <property type="entry name" value="FIBRINOGEN_C_1"/>
    <property type="match status" value="1"/>
</dbReference>
<proteinExistence type="predicted"/>
<name>A0A3S1BUE7_ELYCH</name>
<dbReference type="CDD" id="cd00087">
    <property type="entry name" value="FReD"/>
    <property type="match status" value="1"/>
</dbReference>
<dbReference type="GO" id="GO:0005615">
    <property type="term" value="C:extracellular space"/>
    <property type="evidence" value="ECO:0007669"/>
    <property type="project" value="TreeGrafter"/>
</dbReference>
<evidence type="ECO:0000313" key="5">
    <source>
        <dbReference type="Proteomes" id="UP000271974"/>
    </source>
</evidence>
<dbReference type="InterPro" id="IPR036056">
    <property type="entry name" value="Fibrinogen-like_C"/>
</dbReference>
<dbReference type="Gene3D" id="3.90.215.10">
    <property type="entry name" value="Gamma Fibrinogen, chain A, domain 1"/>
    <property type="match status" value="1"/>
</dbReference>
<evidence type="ECO:0000259" key="3">
    <source>
        <dbReference type="PROSITE" id="PS51406"/>
    </source>
</evidence>
<keyword evidence="1" id="KW-1015">Disulfide bond</keyword>
<comment type="caution">
    <text evidence="4">The sequence shown here is derived from an EMBL/GenBank/DDBJ whole genome shotgun (WGS) entry which is preliminary data.</text>
</comment>
<evidence type="ECO:0000313" key="4">
    <source>
        <dbReference type="EMBL" id="RUS91840.1"/>
    </source>
</evidence>
<gene>
    <name evidence="4" type="ORF">EGW08_000411</name>
</gene>